<evidence type="ECO:0000313" key="2">
    <source>
        <dbReference type="EMBL" id="PMD47059.1"/>
    </source>
</evidence>
<dbReference type="InterPro" id="IPR000073">
    <property type="entry name" value="AB_hydrolase_1"/>
</dbReference>
<dbReference type="InterPro" id="IPR029058">
    <property type="entry name" value="AB_hydrolase_fold"/>
</dbReference>
<dbReference type="Proteomes" id="UP000235786">
    <property type="component" value="Unassembled WGS sequence"/>
</dbReference>
<dbReference type="STRING" id="1149755.A0A2J6S8G8"/>
<dbReference type="Pfam" id="PF12697">
    <property type="entry name" value="Abhydrolase_6"/>
    <property type="match status" value="1"/>
</dbReference>
<evidence type="ECO:0000313" key="3">
    <source>
        <dbReference type="Proteomes" id="UP000235786"/>
    </source>
</evidence>
<proteinExistence type="predicted"/>
<reference evidence="2 3" key="1">
    <citation type="submission" date="2016-04" db="EMBL/GenBank/DDBJ databases">
        <title>A degradative enzymes factory behind the ericoid mycorrhizal symbiosis.</title>
        <authorList>
            <consortium name="DOE Joint Genome Institute"/>
            <person name="Martino E."/>
            <person name="Morin E."/>
            <person name="Grelet G."/>
            <person name="Kuo A."/>
            <person name="Kohler A."/>
            <person name="Daghino S."/>
            <person name="Barry K."/>
            <person name="Choi C."/>
            <person name="Cichocki N."/>
            <person name="Clum A."/>
            <person name="Copeland A."/>
            <person name="Hainaut M."/>
            <person name="Haridas S."/>
            <person name="Labutti K."/>
            <person name="Lindquist E."/>
            <person name="Lipzen A."/>
            <person name="Khouja H.-R."/>
            <person name="Murat C."/>
            <person name="Ohm R."/>
            <person name="Olson A."/>
            <person name="Spatafora J."/>
            <person name="Veneault-Fourrey C."/>
            <person name="Henrissat B."/>
            <person name="Grigoriev I."/>
            <person name="Martin F."/>
            <person name="Perotto S."/>
        </authorList>
    </citation>
    <scope>NUCLEOTIDE SEQUENCE [LARGE SCALE GENOMIC DNA]</scope>
    <source>
        <strain evidence="2 3">F</strain>
    </source>
</reference>
<feature type="domain" description="AB hydrolase-1" evidence="1">
    <location>
        <begin position="101"/>
        <end position="314"/>
    </location>
</feature>
<evidence type="ECO:0000259" key="1">
    <source>
        <dbReference type="Pfam" id="PF12697"/>
    </source>
</evidence>
<protein>
    <recommendedName>
        <fullName evidence="1">AB hydrolase-1 domain-containing protein</fullName>
    </recommendedName>
</protein>
<dbReference type="AlphaFoldDB" id="A0A2J6S8G8"/>
<organism evidence="2 3">
    <name type="scientific">Hyaloscypha variabilis (strain UAMH 11265 / GT02V1 / F)</name>
    <name type="common">Meliniomyces variabilis</name>
    <dbReference type="NCBI Taxonomy" id="1149755"/>
    <lineage>
        <taxon>Eukaryota</taxon>
        <taxon>Fungi</taxon>
        <taxon>Dikarya</taxon>
        <taxon>Ascomycota</taxon>
        <taxon>Pezizomycotina</taxon>
        <taxon>Leotiomycetes</taxon>
        <taxon>Helotiales</taxon>
        <taxon>Hyaloscyphaceae</taxon>
        <taxon>Hyaloscypha</taxon>
        <taxon>Hyaloscypha variabilis</taxon>
    </lineage>
</organism>
<dbReference type="Gene3D" id="3.40.50.1820">
    <property type="entry name" value="alpha/beta hydrolase"/>
    <property type="match status" value="1"/>
</dbReference>
<name>A0A2J6S8G8_HYAVF</name>
<dbReference type="EMBL" id="KZ613938">
    <property type="protein sequence ID" value="PMD47059.1"/>
    <property type="molecule type" value="Genomic_DNA"/>
</dbReference>
<gene>
    <name evidence="2" type="ORF">L207DRAFT_606113</name>
</gene>
<dbReference type="OrthoDB" id="190201at2759"/>
<sequence length="382" mass="41223">MSTSLFFLTSQAEYWSSETSLRVCYDYSIPVNVTNMVLASNYTPFTTNYDVADFSNGISGRDGGAALHIFSGLKNITGVYTISASICSPRNRTSDQKTILVASHGLGYDRKYWDSGIQPANYSFVDFAVSQGYSVFFYDRLGTGESTKVSGYEIPQSLTQLAILQQLTILLRSGTYTGDIRGKPSKIAHVGHSFGSFISNALIATTPQLSDAAILTGIGYSGLASGTFVEAFGLRIAAVQAPGKWPGRDNEYVTWVDASANVAAFFIGGSYDEEVLWYTEDNKQPMSPVELLTIGGNPILPIHALDFTAPVMVLSGEFDFAFCGGDCNGILSNGGKTQTDYFPNATDFQTIVHPGVAHGINFSYNATGAYKVITDYLKKNGL</sequence>
<dbReference type="SUPFAM" id="SSF53474">
    <property type="entry name" value="alpha/beta-Hydrolases"/>
    <property type="match status" value="1"/>
</dbReference>
<keyword evidence="3" id="KW-1185">Reference proteome</keyword>
<accession>A0A2J6S8G8</accession>